<evidence type="ECO:0000313" key="7">
    <source>
        <dbReference type="EMBL" id="KAE8764119.1"/>
    </source>
</evidence>
<comment type="caution">
    <text evidence="7">The sequence shown here is derived from an EMBL/GenBank/DDBJ whole genome shotgun (WGS) entry which is preliminary data.</text>
</comment>
<keyword evidence="3 5" id="KW-1133">Transmembrane helix</keyword>
<comment type="similarity">
    <text evidence="5">Belongs to the UPF0182 family.</text>
</comment>
<feature type="compositionally biased region" description="Low complexity" evidence="6">
    <location>
        <begin position="983"/>
        <end position="992"/>
    </location>
</feature>
<dbReference type="AlphaFoldDB" id="A0A7J5UP24"/>
<name>A0A7J5UP24_9MICO</name>
<keyword evidence="1 5" id="KW-1003">Cell membrane</keyword>
<evidence type="ECO:0000256" key="6">
    <source>
        <dbReference type="SAM" id="MobiDB-lite"/>
    </source>
</evidence>
<dbReference type="Proteomes" id="UP000451860">
    <property type="component" value="Unassembled WGS sequence"/>
</dbReference>
<sequence length="1018" mass="109996">MTTASVPRPPGPRREHRRGALVPTIVVLAVLAAVIMALAQVWTEVQWFQHLGFTNVLVTEWVTRLVLFVLGFVVMGGAVLLNLHLAYSRREIYPPTTPEERNLDRYRESVEPLRKLVMIGAPIVLGLFAGASLGSQWRPVLTWINHVPFGTKDPQFGLDVSFFVFTLPVVRSLVSFLMTVVFISAAAAVITHYLYGGISLAPRQQKITPAARVHLAVLAAIFSLLIAASYWLDRYSLLVGNGGRFAGASYADVHATLPAKAILAGIALIVAILFVVTAFRGSWRLPVAGIGLMILSAIVVGSAYPAIVQRFQVDPNAQEVEKPYIQRNIDATLSAYGLDNVDVQTYSATTQAEAGQLRHDSQSTASIRLLDPNIVSPTFNQLQQNRQYYGFNETLAVDRYQINGQSQDTVIAVRELNQDGLGQNQRTWVNDHTVYTHGYGVVAAFGNKVSTDGRPAFYEQGIPSKGELGNYEPRVYFGENSPEYSIVGAPEGTKPWELDYPDDSAPNGQVNNTYTGDGGPSVGNFFNKLLYALKFGDMQILFSDRVTSQSQILFDREPLDRVAKVAPFLTLDQRAYPAVVDTDGNPDTPKQLVWIVDGYTTTNDYPYSARESLQEATTDSLTTATGAPTPAGVAPEQVNYIRNSVKAVVNAFDGKVTLYQWDANDPVLNTWKHVFPNEIKPMSDISGDLMAHLRYPEDLFKVQRQLLASYHVTDAASFYSGSNFWNIPKDPNANNVPQPPFYLTMQMPGQDSAQFSLTSSYIPGGQTERNILTGFLAVDSETGNEPGKVREGYGKLRLLELPSTVTVPGPGQVQNNFNSNPTVSTELNLLRQGGSDVRFGNLLTLPVGGGLLYVQPVYVQSAAGTSYPLLQRVLVAFGDEIGFASTLDEALNQVFGGNSGAAAGDAGQQPQPPQEQGQGQGQQPGTNVPADAQARLNQALSDAQKALADSNTAMSQGNWGAYGEAQSRLSKAVSDALAAEQEIAAATGGKAPEPAPAPSATPTPAVTRSEQESGGGSA</sequence>
<dbReference type="PANTHER" id="PTHR39344:SF1">
    <property type="entry name" value="UPF0182 PROTEIN SLL1060"/>
    <property type="match status" value="1"/>
</dbReference>
<feature type="transmembrane region" description="Helical" evidence="5">
    <location>
        <begin position="20"/>
        <end position="42"/>
    </location>
</feature>
<keyword evidence="2 5" id="KW-0812">Transmembrane</keyword>
<dbReference type="InterPro" id="IPR005372">
    <property type="entry name" value="UPF0182"/>
</dbReference>
<reference evidence="7 8" key="1">
    <citation type="submission" date="2019-10" db="EMBL/GenBank/DDBJ databases">
        <title>Georgenia wutianyii sp. nov. and Georgenia yuyongxinii sp. nov. isolated from plateau pika (Ochotona curzoniae) in the Qinghai-Tibet plateau of China.</title>
        <authorList>
            <person name="Tian Z."/>
        </authorList>
    </citation>
    <scope>NUCLEOTIDE SEQUENCE [LARGE SCALE GENOMIC DNA]</scope>
    <source>
        <strain evidence="7 8">DSM 21501</strain>
    </source>
</reference>
<gene>
    <name evidence="7" type="ORF">GB883_10740</name>
</gene>
<dbReference type="GO" id="GO:0005886">
    <property type="term" value="C:plasma membrane"/>
    <property type="evidence" value="ECO:0007669"/>
    <property type="project" value="UniProtKB-SubCell"/>
</dbReference>
<accession>A0A7J5UP24</accession>
<dbReference type="HAMAP" id="MF_01600">
    <property type="entry name" value="UPF0182"/>
    <property type="match status" value="1"/>
</dbReference>
<evidence type="ECO:0000313" key="8">
    <source>
        <dbReference type="Proteomes" id="UP000451860"/>
    </source>
</evidence>
<feature type="region of interest" description="Disordered" evidence="6">
    <location>
        <begin position="983"/>
        <end position="1018"/>
    </location>
</feature>
<proteinExistence type="inferred from homology"/>
<dbReference type="PANTHER" id="PTHR39344">
    <property type="entry name" value="UPF0182 PROTEIN SLL1060"/>
    <property type="match status" value="1"/>
</dbReference>
<evidence type="ECO:0000256" key="4">
    <source>
        <dbReference type="ARBA" id="ARBA00023136"/>
    </source>
</evidence>
<protein>
    <recommendedName>
        <fullName evidence="5">UPF0182 protein GB883_10740</fullName>
    </recommendedName>
</protein>
<evidence type="ECO:0000256" key="5">
    <source>
        <dbReference type="HAMAP-Rule" id="MF_01600"/>
    </source>
</evidence>
<dbReference type="RefSeq" id="WP_152204265.1">
    <property type="nucleotide sequence ID" value="NZ_VUKF01000047.1"/>
</dbReference>
<feature type="transmembrane region" description="Helical" evidence="5">
    <location>
        <begin position="116"/>
        <end position="137"/>
    </location>
</feature>
<keyword evidence="4 5" id="KW-0472">Membrane</keyword>
<feature type="region of interest" description="Disordered" evidence="6">
    <location>
        <begin position="898"/>
        <end position="929"/>
    </location>
</feature>
<keyword evidence="8" id="KW-1185">Reference proteome</keyword>
<feature type="transmembrane region" description="Helical" evidence="5">
    <location>
        <begin position="62"/>
        <end position="83"/>
    </location>
</feature>
<feature type="transmembrane region" description="Helical" evidence="5">
    <location>
        <begin position="286"/>
        <end position="307"/>
    </location>
</feature>
<dbReference type="NCBIfam" id="NF000825">
    <property type="entry name" value="PRK00068.1"/>
    <property type="match status" value="1"/>
</dbReference>
<dbReference type="EMBL" id="WHJE01000043">
    <property type="protein sequence ID" value="KAE8764119.1"/>
    <property type="molecule type" value="Genomic_DNA"/>
</dbReference>
<feature type="transmembrane region" description="Helical" evidence="5">
    <location>
        <begin position="215"/>
        <end position="232"/>
    </location>
</feature>
<dbReference type="Pfam" id="PF03699">
    <property type="entry name" value="UPF0182"/>
    <property type="match status" value="1"/>
</dbReference>
<feature type="compositionally biased region" description="Low complexity" evidence="6">
    <location>
        <begin position="900"/>
        <end position="925"/>
    </location>
</feature>
<dbReference type="GO" id="GO:0005576">
    <property type="term" value="C:extracellular region"/>
    <property type="evidence" value="ECO:0007669"/>
    <property type="project" value="TreeGrafter"/>
</dbReference>
<evidence type="ECO:0000256" key="3">
    <source>
        <dbReference type="ARBA" id="ARBA00022989"/>
    </source>
</evidence>
<evidence type="ECO:0000256" key="1">
    <source>
        <dbReference type="ARBA" id="ARBA00022475"/>
    </source>
</evidence>
<feature type="transmembrane region" description="Helical" evidence="5">
    <location>
        <begin position="261"/>
        <end position="279"/>
    </location>
</feature>
<evidence type="ECO:0000256" key="2">
    <source>
        <dbReference type="ARBA" id="ARBA00022692"/>
    </source>
</evidence>
<organism evidence="7 8">
    <name type="scientific">Georgenia thermotolerans</name>
    <dbReference type="NCBI Taxonomy" id="527326"/>
    <lineage>
        <taxon>Bacteria</taxon>
        <taxon>Bacillati</taxon>
        <taxon>Actinomycetota</taxon>
        <taxon>Actinomycetes</taxon>
        <taxon>Micrococcales</taxon>
        <taxon>Bogoriellaceae</taxon>
        <taxon>Georgenia</taxon>
    </lineage>
</organism>
<feature type="transmembrane region" description="Helical" evidence="5">
    <location>
        <begin position="173"/>
        <end position="195"/>
    </location>
</feature>
<dbReference type="OrthoDB" id="9763654at2"/>
<comment type="subcellular location">
    <subcellularLocation>
        <location evidence="5">Cell membrane</location>
        <topology evidence="5">Multi-pass membrane protein</topology>
    </subcellularLocation>
</comment>